<evidence type="ECO:0000313" key="2">
    <source>
        <dbReference type="EMBL" id="GFH16438.1"/>
    </source>
</evidence>
<dbReference type="Proteomes" id="UP000485058">
    <property type="component" value="Unassembled WGS sequence"/>
</dbReference>
<proteinExistence type="predicted"/>
<feature type="compositionally biased region" description="Polar residues" evidence="1">
    <location>
        <begin position="7"/>
        <end position="20"/>
    </location>
</feature>
<protein>
    <submittedName>
        <fullName evidence="2">Uncharacterized protein</fullName>
    </submittedName>
</protein>
<reference evidence="2 3" key="1">
    <citation type="submission" date="2020-02" db="EMBL/GenBank/DDBJ databases">
        <title>Draft genome sequence of Haematococcus lacustris strain NIES-144.</title>
        <authorList>
            <person name="Morimoto D."/>
            <person name="Nakagawa S."/>
            <person name="Yoshida T."/>
            <person name="Sawayama S."/>
        </authorList>
    </citation>
    <scope>NUCLEOTIDE SEQUENCE [LARGE SCALE GENOMIC DNA]</scope>
    <source>
        <strain evidence="2 3">NIES-144</strain>
    </source>
</reference>
<accession>A0A699ZBK2</accession>
<gene>
    <name evidence="2" type="ORF">HaLaN_12860</name>
</gene>
<keyword evidence="3" id="KW-1185">Reference proteome</keyword>
<organism evidence="2 3">
    <name type="scientific">Haematococcus lacustris</name>
    <name type="common">Green alga</name>
    <name type="synonym">Haematococcus pluvialis</name>
    <dbReference type="NCBI Taxonomy" id="44745"/>
    <lineage>
        <taxon>Eukaryota</taxon>
        <taxon>Viridiplantae</taxon>
        <taxon>Chlorophyta</taxon>
        <taxon>core chlorophytes</taxon>
        <taxon>Chlorophyceae</taxon>
        <taxon>CS clade</taxon>
        <taxon>Chlamydomonadales</taxon>
        <taxon>Haematococcaceae</taxon>
        <taxon>Haematococcus</taxon>
    </lineage>
</organism>
<dbReference type="EMBL" id="BLLF01000998">
    <property type="protein sequence ID" value="GFH16438.1"/>
    <property type="molecule type" value="Genomic_DNA"/>
</dbReference>
<dbReference type="AlphaFoldDB" id="A0A699ZBK2"/>
<name>A0A699ZBK2_HAELA</name>
<evidence type="ECO:0000313" key="3">
    <source>
        <dbReference type="Proteomes" id="UP000485058"/>
    </source>
</evidence>
<comment type="caution">
    <text evidence="2">The sequence shown here is derived from an EMBL/GenBank/DDBJ whole genome shotgun (WGS) entry which is preliminary data.</text>
</comment>
<feature type="region of interest" description="Disordered" evidence="1">
    <location>
        <begin position="1"/>
        <end position="44"/>
    </location>
</feature>
<sequence length="102" mass="10899">MELGSPRATQQTLFRRSSMATAEDVQQIPGVSRPFRKRSRTEQPNISTQLQINLQPDNVNNADACGVVLGRFLAYLARQQAIVDGSGEGSTTGLVGQQPGGG</sequence>
<evidence type="ECO:0000256" key="1">
    <source>
        <dbReference type="SAM" id="MobiDB-lite"/>
    </source>
</evidence>